<evidence type="ECO:0000256" key="7">
    <source>
        <dbReference type="ARBA" id="ARBA00022989"/>
    </source>
</evidence>
<reference evidence="11 12" key="1">
    <citation type="submission" date="2019-06" db="EMBL/GenBank/DDBJ databases">
        <authorList>
            <person name="Li J."/>
        </authorList>
    </citation>
    <scope>NUCLEOTIDE SEQUENCE [LARGE SCALE GENOMIC DNA]</scope>
    <source>
        <strain evidence="11 12">LMG 28165</strain>
    </source>
</reference>
<comment type="subcellular location">
    <subcellularLocation>
        <location evidence="1">Cell membrane</location>
        <topology evidence="1">Multi-pass membrane protein</topology>
    </subcellularLocation>
</comment>
<keyword evidence="6" id="KW-0769">Symport</keyword>
<comment type="caution">
    <text evidence="11">The sequence shown here is derived from an EMBL/GenBank/DDBJ whole genome shotgun (WGS) entry which is preliminary data.</text>
</comment>
<dbReference type="InterPro" id="IPR011701">
    <property type="entry name" value="MFS"/>
</dbReference>
<keyword evidence="3" id="KW-0813">Transport</keyword>
<keyword evidence="4" id="KW-1003">Cell membrane</keyword>
<feature type="transmembrane region" description="Helical" evidence="9">
    <location>
        <begin position="320"/>
        <end position="338"/>
    </location>
</feature>
<feature type="transmembrane region" description="Helical" evidence="9">
    <location>
        <begin position="201"/>
        <end position="220"/>
    </location>
</feature>
<dbReference type="Gene3D" id="1.20.1250.20">
    <property type="entry name" value="MFS general substrate transporter like domains"/>
    <property type="match status" value="2"/>
</dbReference>
<proteinExistence type="inferred from homology"/>
<dbReference type="GO" id="GO:0015293">
    <property type="term" value="F:symporter activity"/>
    <property type="evidence" value="ECO:0007669"/>
    <property type="project" value="UniProtKB-KW"/>
</dbReference>
<organism evidence="11 12">
    <name type="scientific">Corynebacterium tapiri</name>
    <dbReference type="NCBI Taxonomy" id="1448266"/>
    <lineage>
        <taxon>Bacteria</taxon>
        <taxon>Bacillati</taxon>
        <taxon>Actinomycetota</taxon>
        <taxon>Actinomycetes</taxon>
        <taxon>Mycobacteriales</taxon>
        <taxon>Corynebacteriaceae</taxon>
        <taxon>Corynebacterium</taxon>
    </lineage>
</organism>
<comment type="similarity">
    <text evidence="2">Belongs to the major facilitator superfamily. Metabolite:H+ Symporter (MHS) family (TC 2.A.1.6) family.</text>
</comment>
<dbReference type="RefSeq" id="WP_139465430.1">
    <property type="nucleotide sequence ID" value="NZ_VDHJ01000005.1"/>
</dbReference>
<evidence type="ECO:0000313" key="11">
    <source>
        <dbReference type="EMBL" id="TNL98587.1"/>
    </source>
</evidence>
<feature type="transmembrane region" description="Helical" evidence="9">
    <location>
        <begin position="166"/>
        <end position="189"/>
    </location>
</feature>
<feature type="transmembrane region" description="Helical" evidence="9">
    <location>
        <begin position="380"/>
        <end position="399"/>
    </location>
</feature>
<feature type="transmembrane region" description="Helical" evidence="9">
    <location>
        <begin position="290"/>
        <end position="308"/>
    </location>
</feature>
<evidence type="ECO:0000259" key="10">
    <source>
        <dbReference type="PROSITE" id="PS50850"/>
    </source>
</evidence>
<dbReference type="InterPro" id="IPR036259">
    <property type="entry name" value="MFS_trans_sf"/>
</dbReference>
<dbReference type="InterPro" id="IPR005829">
    <property type="entry name" value="Sugar_transporter_CS"/>
</dbReference>
<dbReference type="GO" id="GO:0005886">
    <property type="term" value="C:plasma membrane"/>
    <property type="evidence" value="ECO:0007669"/>
    <property type="project" value="UniProtKB-SubCell"/>
</dbReference>
<evidence type="ECO:0000256" key="8">
    <source>
        <dbReference type="ARBA" id="ARBA00023136"/>
    </source>
</evidence>
<evidence type="ECO:0000313" key="12">
    <source>
        <dbReference type="Proteomes" id="UP000312032"/>
    </source>
</evidence>
<protein>
    <submittedName>
        <fullName evidence="11">MFS transporter</fullName>
    </submittedName>
</protein>
<dbReference type="InterPro" id="IPR020846">
    <property type="entry name" value="MFS_dom"/>
</dbReference>
<sequence length="451" mass="48263">MSHPATSLSATGSQLGGARALGKAEQRKSFVAAVSGNYLEWFDWTTYAVFTPYIAASFFENSNPTSATLATLGVFAGGFVARPVGGLVFGRIGDKLGRKFALVTAMVCMGIGSLAIALMPTFDQVGVWASVGLLLARLLQGLAHGGESGNAYSYIAEISPAKDRGLWGSSIFISATLGVMTATGLGALFSRLLAPEAMDSWGWRIAFVIGFLLAGFALVIRKEAQESEYFNEAKSDGSVDKLPATQKQLVIVAVRIFMLSTLTMVLYYTWMSFFATYAISSRGMDEQGAYTASLLAQVVGLIALPLWGRLSDKVGRVRQLRWWALAVMIVVFPVSLFLTEAPWTLFVCQSIALVVWAMQASIHPVVLAEQAPTAARSTSVGVWSSVGAALIGGTAPYLHAWFTAQGMEWAFSVYIIVLGVVTLIALRFIPDVTGLEMDQIPLPGEPVPAVK</sequence>
<feature type="transmembrane region" description="Helical" evidence="9">
    <location>
        <begin position="100"/>
        <end position="119"/>
    </location>
</feature>
<dbReference type="SUPFAM" id="SSF103473">
    <property type="entry name" value="MFS general substrate transporter"/>
    <property type="match status" value="1"/>
</dbReference>
<keyword evidence="7 9" id="KW-1133">Transmembrane helix</keyword>
<dbReference type="PANTHER" id="PTHR43528">
    <property type="entry name" value="ALPHA-KETOGLUTARATE PERMEASE"/>
    <property type="match status" value="1"/>
</dbReference>
<dbReference type="AlphaFoldDB" id="A0A5C4U5U6"/>
<dbReference type="Proteomes" id="UP000312032">
    <property type="component" value="Unassembled WGS sequence"/>
</dbReference>
<feature type="transmembrane region" description="Helical" evidence="9">
    <location>
        <begin position="411"/>
        <end position="429"/>
    </location>
</feature>
<evidence type="ECO:0000256" key="9">
    <source>
        <dbReference type="SAM" id="Phobius"/>
    </source>
</evidence>
<keyword evidence="5 9" id="KW-0812">Transmembrane</keyword>
<feature type="transmembrane region" description="Helical" evidence="9">
    <location>
        <begin position="67"/>
        <end position="88"/>
    </location>
</feature>
<dbReference type="InterPro" id="IPR051084">
    <property type="entry name" value="H+-coupled_symporters"/>
</dbReference>
<dbReference type="PROSITE" id="PS50850">
    <property type="entry name" value="MFS"/>
    <property type="match status" value="1"/>
</dbReference>
<dbReference type="OrthoDB" id="8953821at2"/>
<name>A0A5C4U5U6_9CORY</name>
<keyword evidence="8 9" id="KW-0472">Membrane</keyword>
<evidence type="ECO:0000256" key="4">
    <source>
        <dbReference type="ARBA" id="ARBA00022475"/>
    </source>
</evidence>
<feature type="transmembrane region" description="Helical" evidence="9">
    <location>
        <begin position="125"/>
        <end position="145"/>
    </location>
</feature>
<dbReference type="PROSITE" id="PS00217">
    <property type="entry name" value="SUGAR_TRANSPORT_2"/>
    <property type="match status" value="1"/>
</dbReference>
<evidence type="ECO:0000256" key="3">
    <source>
        <dbReference type="ARBA" id="ARBA00022448"/>
    </source>
</evidence>
<keyword evidence="12" id="KW-1185">Reference proteome</keyword>
<evidence type="ECO:0000256" key="5">
    <source>
        <dbReference type="ARBA" id="ARBA00022692"/>
    </source>
</evidence>
<dbReference type="Pfam" id="PF07690">
    <property type="entry name" value="MFS_1"/>
    <property type="match status" value="1"/>
</dbReference>
<accession>A0A5C4U5U6</accession>
<dbReference type="PANTHER" id="PTHR43528:SF1">
    <property type="entry name" value="ALPHA-KETOGLUTARATE PERMEASE"/>
    <property type="match status" value="1"/>
</dbReference>
<evidence type="ECO:0000256" key="1">
    <source>
        <dbReference type="ARBA" id="ARBA00004651"/>
    </source>
</evidence>
<dbReference type="EMBL" id="VDHJ01000005">
    <property type="protein sequence ID" value="TNL98587.1"/>
    <property type="molecule type" value="Genomic_DNA"/>
</dbReference>
<evidence type="ECO:0000256" key="2">
    <source>
        <dbReference type="ARBA" id="ARBA00008240"/>
    </source>
</evidence>
<feature type="transmembrane region" description="Helical" evidence="9">
    <location>
        <begin position="249"/>
        <end position="270"/>
    </location>
</feature>
<gene>
    <name evidence="11" type="ORF">FHE74_05135</name>
</gene>
<feature type="domain" description="Major facilitator superfamily (MFS) profile" evidence="10">
    <location>
        <begin position="29"/>
        <end position="433"/>
    </location>
</feature>
<feature type="transmembrane region" description="Helical" evidence="9">
    <location>
        <begin position="344"/>
        <end position="368"/>
    </location>
</feature>
<evidence type="ECO:0000256" key="6">
    <source>
        <dbReference type="ARBA" id="ARBA00022847"/>
    </source>
</evidence>